<dbReference type="Proteomes" id="UP001223646">
    <property type="component" value="Unassembled WGS sequence"/>
</dbReference>
<keyword evidence="2" id="KW-0997">Cell inner membrane</keyword>
<reference evidence="14" key="2">
    <citation type="submission" date="2024-05" db="EMBL/GenBank/DDBJ databases">
        <authorList>
            <person name="Wolfe A."/>
        </authorList>
    </citation>
    <scope>NUCLEOTIDE SEQUENCE</scope>
    <source>
        <strain evidence="14">UMB1064</strain>
    </source>
</reference>
<evidence type="ECO:0000256" key="6">
    <source>
        <dbReference type="ARBA" id="ARBA00022967"/>
    </source>
</evidence>
<feature type="compositionally biased region" description="Basic residues" evidence="10">
    <location>
        <begin position="118"/>
        <end position="128"/>
    </location>
</feature>
<feature type="transmembrane region" description="Helical" evidence="11">
    <location>
        <begin position="67"/>
        <end position="87"/>
    </location>
</feature>
<dbReference type="EMBL" id="JASOOY020000002">
    <property type="protein sequence ID" value="MEO3716072.1"/>
    <property type="molecule type" value="Genomic_DNA"/>
</dbReference>
<dbReference type="RefSeq" id="WP_284827126.1">
    <property type="nucleotide sequence ID" value="NZ_JASOOY020000002.1"/>
</dbReference>
<evidence type="ECO:0000256" key="1">
    <source>
        <dbReference type="ARBA" id="ARBA00004429"/>
    </source>
</evidence>
<feature type="transmembrane region" description="Helical" evidence="11">
    <location>
        <begin position="165"/>
        <end position="186"/>
    </location>
</feature>
<dbReference type="GO" id="GO:0005886">
    <property type="term" value="C:plasma membrane"/>
    <property type="evidence" value="ECO:0007669"/>
    <property type="project" value="UniProtKB-SubCell"/>
</dbReference>
<evidence type="ECO:0000256" key="2">
    <source>
        <dbReference type="ARBA" id="ARBA00022519"/>
    </source>
</evidence>
<comment type="caution">
    <text evidence="14">The sequence shown here is derived from an EMBL/GenBank/DDBJ whole genome shotgun (WGS) entry which is preliminary data.</text>
</comment>
<evidence type="ECO:0000313" key="14">
    <source>
        <dbReference type="EMBL" id="MEO3716072.1"/>
    </source>
</evidence>
<feature type="domain" description="ABC transporter" evidence="12">
    <location>
        <begin position="379"/>
        <end position="608"/>
    </location>
</feature>
<dbReference type="Pfam" id="PF00664">
    <property type="entry name" value="ABC_membrane"/>
    <property type="match status" value="1"/>
</dbReference>
<dbReference type="InterPro" id="IPR027417">
    <property type="entry name" value="P-loop_NTPase"/>
</dbReference>
<keyword evidence="6" id="KW-1278">Translocase</keyword>
<keyword evidence="2" id="KW-1003">Cell membrane</keyword>
<evidence type="ECO:0000259" key="12">
    <source>
        <dbReference type="PROSITE" id="PS50893"/>
    </source>
</evidence>
<dbReference type="InterPro" id="IPR036640">
    <property type="entry name" value="ABC1_TM_sf"/>
</dbReference>
<dbReference type="InterPro" id="IPR017871">
    <property type="entry name" value="ABC_transporter-like_CS"/>
</dbReference>
<dbReference type="GO" id="GO:0140359">
    <property type="term" value="F:ABC-type transporter activity"/>
    <property type="evidence" value="ECO:0007669"/>
    <property type="project" value="InterPro"/>
</dbReference>
<keyword evidence="4" id="KW-0547">Nucleotide-binding</keyword>
<dbReference type="Gene3D" id="3.40.50.300">
    <property type="entry name" value="P-loop containing nucleotide triphosphate hydrolases"/>
    <property type="match status" value="1"/>
</dbReference>
<organism evidence="14 15">
    <name type="scientific">Corynebacterium amycolatum</name>
    <dbReference type="NCBI Taxonomy" id="43765"/>
    <lineage>
        <taxon>Bacteria</taxon>
        <taxon>Bacillati</taxon>
        <taxon>Actinomycetota</taxon>
        <taxon>Actinomycetes</taxon>
        <taxon>Mycobacteriales</taxon>
        <taxon>Corynebacteriaceae</taxon>
        <taxon>Corynebacterium</taxon>
    </lineage>
</organism>
<name>A0AAW9SFR1_CORAY</name>
<protein>
    <submittedName>
        <fullName evidence="14">ABC transporter ATP-binding protein</fullName>
    </submittedName>
</protein>
<dbReference type="Pfam" id="PF00005">
    <property type="entry name" value="ABC_tran"/>
    <property type="match status" value="1"/>
</dbReference>
<evidence type="ECO:0000256" key="5">
    <source>
        <dbReference type="ARBA" id="ARBA00022840"/>
    </source>
</evidence>
<keyword evidence="5 14" id="KW-0067">ATP-binding</keyword>
<dbReference type="SMART" id="SM00382">
    <property type="entry name" value="AAA"/>
    <property type="match status" value="1"/>
</dbReference>
<accession>A0AAW9SFR1</accession>
<feature type="domain" description="ABC transmembrane type-1" evidence="13">
    <location>
        <begin position="177"/>
        <end position="330"/>
    </location>
</feature>
<reference evidence="14" key="1">
    <citation type="submission" date="2023-05" db="EMBL/GenBank/DDBJ databases">
        <authorList>
            <person name="Du J."/>
        </authorList>
    </citation>
    <scope>NUCLEOTIDE SEQUENCE</scope>
    <source>
        <strain evidence="14">UMB1064</strain>
    </source>
</reference>
<dbReference type="SUPFAM" id="SSF52540">
    <property type="entry name" value="P-loop containing nucleoside triphosphate hydrolases"/>
    <property type="match status" value="1"/>
</dbReference>
<dbReference type="GO" id="GO:0005524">
    <property type="term" value="F:ATP binding"/>
    <property type="evidence" value="ECO:0007669"/>
    <property type="project" value="UniProtKB-KW"/>
</dbReference>
<evidence type="ECO:0000256" key="8">
    <source>
        <dbReference type="ARBA" id="ARBA00023136"/>
    </source>
</evidence>
<gene>
    <name evidence="14" type="ORF">QP460_000490</name>
</gene>
<dbReference type="InterPro" id="IPR039421">
    <property type="entry name" value="Type_1_exporter"/>
</dbReference>
<evidence type="ECO:0000256" key="4">
    <source>
        <dbReference type="ARBA" id="ARBA00022741"/>
    </source>
</evidence>
<dbReference type="Gene3D" id="1.20.1560.10">
    <property type="entry name" value="ABC transporter type 1, transmembrane domain"/>
    <property type="match status" value="1"/>
</dbReference>
<dbReference type="PROSITE" id="PS50929">
    <property type="entry name" value="ABC_TM1F"/>
    <property type="match status" value="1"/>
</dbReference>
<keyword evidence="3 11" id="KW-0812">Transmembrane</keyword>
<feature type="region of interest" description="Disordered" evidence="10">
    <location>
        <begin position="112"/>
        <end position="137"/>
    </location>
</feature>
<dbReference type="GO" id="GO:0016887">
    <property type="term" value="F:ATP hydrolysis activity"/>
    <property type="evidence" value="ECO:0007669"/>
    <property type="project" value="InterPro"/>
</dbReference>
<feature type="region of interest" description="Disordered" evidence="10">
    <location>
        <begin position="354"/>
        <end position="376"/>
    </location>
</feature>
<dbReference type="PROSITE" id="PS00211">
    <property type="entry name" value="ABC_TRANSPORTER_1"/>
    <property type="match status" value="1"/>
</dbReference>
<feature type="transmembrane region" description="Helical" evidence="11">
    <location>
        <begin position="274"/>
        <end position="297"/>
    </location>
</feature>
<comment type="subcellular location">
    <subcellularLocation>
        <location evidence="1">Cell inner membrane</location>
        <topology evidence="1">Multi-pass membrane protein</topology>
    </subcellularLocation>
</comment>
<evidence type="ECO:0000256" key="11">
    <source>
        <dbReference type="SAM" id="Phobius"/>
    </source>
</evidence>
<dbReference type="InterPro" id="IPR011527">
    <property type="entry name" value="ABC1_TM_dom"/>
</dbReference>
<proteinExistence type="inferred from homology"/>
<evidence type="ECO:0000256" key="9">
    <source>
        <dbReference type="ARBA" id="ARBA00023455"/>
    </source>
</evidence>
<evidence type="ECO:0000256" key="10">
    <source>
        <dbReference type="SAM" id="MobiDB-lite"/>
    </source>
</evidence>
<dbReference type="SUPFAM" id="SSF90123">
    <property type="entry name" value="ABC transporter transmembrane region"/>
    <property type="match status" value="1"/>
</dbReference>
<feature type="transmembrane region" description="Helical" evidence="11">
    <location>
        <begin position="303"/>
        <end position="320"/>
    </location>
</feature>
<evidence type="ECO:0000256" key="3">
    <source>
        <dbReference type="ARBA" id="ARBA00022692"/>
    </source>
</evidence>
<sequence>MWIHEALTSPPRGMHWVLLSSWGRSFFFALSAVFLGCSLDALSSLHGGVTDTSGGNWFGDWGLHESLAAAIVAVILGSLCAYVTEALPPRLAGEQEKLWRSHVVGSVLKPEFSAPKPAPKHAHGKGHGGGKSGHADRSAANTGEGLLFDAATTSVEQTANYRATFLAPTLASFSAPLIILVVWALWVDTKTALWLALFFISTPLIIIGAGKLLRKSNATYRRKQAKATHAYLEMLEGLGTFKVLGAIDRVMARFASQTRTAMAELTALLARNQLMIIVNDAVFGIAMSTTAIGLVLLRLQAGAISVGTALAGVFLSVLLYEPVNRVGRTFYIGLGGRTHRNGIVEMFGEPPAEASTAATAHSTDASAPQAPHAQHAPEISFRDVTVDIGEKRILSDINLTIPAGSRVGIVGPSGSGKSTLLRVLAGLQPHSGEVSLDGHALSTPELLANSLLISQQPAIFGTTVADNLRIACPDATAVDMRKALRDVHLLTEIEQRPGGLDSEVGDQGNWLSGGQRRRLTIARGLLGTAPIVLLDEPTADIDRRTEGLIKESLTRLAEGRTSIMVAHRMEALSDVDLVIVVAEGRIVATGNPDELSTSNEYYARALTEES</sequence>
<keyword evidence="8 11" id="KW-0472">Membrane</keyword>
<dbReference type="InterPro" id="IPR003439">
    <property type="entry name" value="ABC_transporter-like_ATP-bd"/>
</dbReference>
<dbReference type="InterPro" id="IPR003593">
    <property type="entry name" value="AAA+_ATPase"/>
</dbReference>
<comment type="similarity">
    <text evidence="9">Belongs to the ABC transporter superfamily. Siderophore-Fe(3+) uptake transporter (SIUT) (TC 3.A.1.21) family.</text>
</comment>
<dbReference type="PANTHER" id="PTHR24221">
    <property type="entry name" value="ATP-BINDING CASSETTE SUB-FAMILY B"/>
    <property type="match status" value="1"/>
</dbReference>
<dbReference type="PROSITE" id="PS50893">
    <property type="entry name" value="ABC_TRANSPORTER_2"/>
    <property type="match status" value="1"/>
</dbReference>
<evidence type="ECO:0000256" key="7">
    <source>
        <dbReference type="ARBA" id="ARBA00022989"/>
    </source>
</evidence>
<dbReference type="AlphaFoldDB" id="A0AAW9SFR1"/>
<keyword evidence="7 11" id="KW-1133">Transmembrane helix</keyword>
<evidence type="ECO:0000259" key="13">
    <source>
        <dbReference type="PROSITE" id="PS50929"/>
    </source>
</evidence>
<evidence type="ECO:0000313" key="15">
    <source>
        <dbReference type="Proteomes" id="UP001223646"/>
    </source>
</evidence>
<feature type="transmembrane region" description="Helical" evidence="11">
    <location>
        <begin position="192"/>
        <end position="213"/>
    </location>
</feature>
<dbReference type="PANTHER" id="PTHR24221:SF654">
    <property type="entry name" value="ATP-BINDING CASSETTE SUB-FAMILY B MEMBER 6"/>
    <property type="match status" value="1"/>
</dbReference>